<keyword evidence="2" id="KW-1133">Transmembrane helix</keyword>
<name>A0A3N4K8H7_9PEZI</name>
<reference evidence="3 4" key="1">
    <citation type="journal article" date="2018" name="Nat. Ecol. Evol.">
        <title>Pezizomycetes genomes reveal the molecular basis of ectomycorrhizal truffle lifestyle.</title>
        <authorList>
            <person name="Murat C."/>
            <person name="Payen T."/>
            <person name="Noel B."/>
            <person name="Kuo A."/>
            <person name="Morin E."/>
            <person name="Chen J."/>
            <person name="Kohler A."/>
            <person name="Krizsan K."/>
            <person name="Balestrini R."/>
            <person name="Da Silva C."/>
            <person name="Montanini B."/>
            <person name="Hainaut M."/>
            <person name="Levati E."/>
            <person name="Barry K.W."/>
            <person name="Belfiori B."/>
            <person name="Cichocki N."/>
            <person name="Clum A."/>
            <person name="Dockter R.B."/>
            <person name="Fauchery L."/>
            <person name="Guy J."/>
            <person name="Iotti M."/>
            <person name="Le Tacon F."/>
            <person name="Lindquist E.A."/>
            <person name="Lipzen A."/>
            <person name="Malagnac F."/>
            <person name="Mello A."/>
            <person name="Molinier V."/>
            <person name="Miyauchi S."/>
            <person name="Poulain J."/>
            <person name="Riccioni C."/>
            <person name="Rubini A."/>
            <person name="Sitrit Y."/>
            <person name="Splivallo R."/>
            <person name="Traeger S."/>
            <person name="Wang M."/>
            <person name="Zifcakova L."/>
            <person name="Wipf D."/>
            <person name="Zambonelli A."/>
            <person name="Paolocci F."/>
            <person name="Nowrousian M."/>
            <person name="Ottonello S."/>
            <person name="Baldrian P."/>
            <person name="Spatafora J.W."/>
            <person name="Henrissat B."/>
            <person name="Nagy L.G."/>
            <person name="Aury J.M."/>
            <person name="Wincker P."/>
            <person name="Grigoriev I.V."/>
            <person name="Bonfante P."/>
            <person name="Martin F.M."/>
        </authorList>
    </citation>
    <scope>NUCLEOTIDE SEQUENCE [LARGE SCALE GENOMIC DNA]</scope>
    <source>
        <strain evidence="3 4">CCBAS932</strain>
    </source>
</reference>
<accession>A0A3N4K8H7</accession>
<feature type="compositionally biased region" description="Basic and acidic residues" evidence="1">
    <location>
        <begin position="1"/>
        <end position="10"/>
    </location>
</feature>
<organism evidence="3 4">
    <name type="scientific">Morchella conica CCBAS932</name>
    <dbReference type="NCBI Taxonomy" id="1392247"/>
    <lineage>
        <taxon>Eukaryota</taxon>
        <taxon>Fungi</taxon>
        <taxon>Dikarya</taxon>
        <taxon>Ascomycota</taxon>
        <taxon>Pezizomycotina</taxon>
        <taxon>Pezizomycetes</taxon>
        <taxon>Pezizales</taxon>
        <taxon>Morchellaceae</taxon>
        <taxon>Morchella</taxon>
    </lineage>
</organism>
<gene>
    <name evidence="3" type="ORF">P167DRAFT_609916</name>
</gene>
<sequence length="69" mass="7361">MLSVSKESKDNPGIQDELGHDREGDAVRIPPFIWLAGWFASFHVATTTLPAGVIASGGFMLASSFQKLG</sequence>
<evidence type="ECO:0000313" key="3">
    <source>
        <dbReference type="EMBL" id="RPB06723.1"/>
    </source>
</evidence>
<evidence type="ECO:0000313" key="4">
    <source>
        <dbReference type="Proteomes" id="UP000277580"/>
    </source>
</evidence>
<proteinExistence type="predicted"/>
<feature type="transmembrane region" description="Helical" evidence="2">
    <location>
        <begin position="32"/>
        <end position="62"/>
    </location>
</feature>
<keyword evidence="2" id="KW-0812">Transmembrane</keyword>
<keyword evidence="2" id="KW-0472">Membrane</keyword>
<dbReference type="EMBL" id="ML119230">
    <property type="protein sequence ID" value="RPB06723.1"/>
    <property type="molecule type" value="Genomic_DNA"/>
</dbReference>
<protein>
    <submittedName>
        <fullName evidence="3">Uncharacterized protein</fullName>
    </submittedName>
</protein>
<dbReference type="AlphaFoldDB" id="A0A3N4K8H7"/>
<dbReference type="Proteomes" id="UP000277580">
    <property type="component" value="Unassembled WGS sequence"/>
</dbReference>
<evidence type="ECO:0000256" key="1">
    <source>
        <dbReference type="SAM" id="MobiDB-lite"/>
    </source>
</evidence>
<evidence type="ECO:0000256" key="2">
    <source>
        <dbReference type="SAM" id="Phobius"/>
    </source>
</evidence>
<feature type="region of interest" description="Disordered" evidence="1">
    <location>
        <begin position="1"/>
        <end position="22"/>
    </location>
</feature>
<dbReference type="InParanoid" id="A0A3N4K8H7"/>
<keyword evidence="4" id="KW-1185">Reference proteome</keyword>